<accession>A0A9P4GJQ5</accession>
<comment type="caution">
    <text evidence="1">The sequence shown here is derived from an EMBL/GenBank/DDBJ whole genome shotgun (WGS) entry which is preliminary data.</text>
</comment>
<reference evidence="1" key="1">
    <citation type="submission" date="2020-01" db="EMBL/GenBank/DDBJ databases">
        <authorList>
            <consortium name="DOE Joint Genome Institute"/>
            <person name="Haridas S."/>
            <person name="Albert R."/>
            <person name="Binder M."/>
            <person name="Bloem J."/>
            <person name="Labutti K."/>
            <person name="Salamov A."/>
            <person name="Andreopoulos B."/>
            <person name="Baker S.E."/>
            <person name="Barry K."/>
            <person name="Bills G."/>
            <person name="Bluhm B.H."/>
            <person name="Cannon C."/>
            <person name="Castanera R."/>
            <person name="Culley D.E."/>
            <person name="Daum C."/>
            <person name="Ezra D."/>
            <person name="Gonzalez J.B."/>
            <person name="Henrissat B."/>
            <person name="Kuo A."/>
            <person name="Liang C."/>
            <person name="Lipzen A."/>
            <person name="Lutzoni F."/>
            <person name="Magnuson J."/>
            <person name="Mondo S."/>
            <person name="Nolan M."/>
            <person name="Ohm R."/>
            <person name="Pangilinan J."/>
            <person name="Park H.-J."/>
            <person name="Ramirez L."/>
            <person name="Alfaro M."/>
            <person name="Sun H."/>
            <person name="Tritt A."/>
            <person name="Yoshinaga Y."/>
            <person name="Zwiers L.-H."/>
            <person name="Turgeon B.G."/>
            <person name="Goodwin S.B."/>
            <person name="Spatafora J.W."/>
            <person name="Crous P.W."/>
            <person name="Grigoriev I.V."/>
        </authorList>
    </citation>
    <scope>NUCLEOTIDE SEQUENCE</scope>
    <source>
        <strain evidence="1">CBS 394.84</strain>
    </source>
</reference>
<proteinExistence type="predicted"/>
<dbReference type="Proteomes" id="UP000800039">
    <property type="component" value="Unassembled WGS sequence"/>
</dbReference>
<organism evidence="1 2">
    <name type="scientific">Cucurbitaria berberidis CBS 394.84</name>
    <dbReference type="NCBI Taxonomy" id="1168544"/>
    <lineage>
        <taxon>Eukaryota</taxon>
        <taxon>Fungi</taxon>
        <taxon>Dikarya</taxon>
        <taxon>Ascomycota</taxon>
        <taxon>Pezizomycotina</taxon>
        <taxon>Dothideomycetes</taxon>
        <taxon>Pleosporomycetidae</taxon>
        <taxon>Pleosporales</taxon>
        <taxon>Pleosporineae</taxon>
        <taxon>Cucurbitariaceae</taxon>
        <taxon>Cucurbitaria</taxon>
    </lineage>
</organism>
<sequence length="96" mass="10454">MRKVVNTIVKDGKSVVVSAATETTYWKRPDSIAEKVGSVLIDSIGSWDGKLPDGTVEVCCRESEHKSDADQRQHITAVCFGAKEGKVTIHVPVKKT</sequence>
<dbReference type="EMBL" id="ML976615">
    <property type="protein sequence ID" value="KAF1846887.1"/>
    <property type="molecule type" value="Genomic_DNA"/>
</dbReference>
<dbReference type="AlphaFoldDB" id="A0A9P4GJQ5"/>
<dbReference type="GeneID" id="63847210"/>
<dbReference type="OrthoDB" id="3827601at2759"/>
<protein>
    <submittedName>
        <fullName evidence="1">Uncharacterized protein</fullName>
    </submittedName>
</protein>
<name>A0A9P4GJQ5_9PLEO</name>
<evidence type="ECO:0000313" key="1">
    <source>
        <dbReference type="EMBL" id="KAF1846887.1"/>
    </source>
</evidence>
<gene>
    <name evidence="1" type="ORF">K460DRAFT_303804</name>
</gene>
<dbReference type="RefSeq" id="XP_040789450.1">
    <property type="nucleotide sequence ID" value="XM_040929958.1"/>
</dbReference>
<keyword evidence="2" id="KW-1185">Reference proteome</keyword>
<evidence type="ECO:0000313" key="2">
    <source>
        <dbReference type="Proteomes" id="UP000800039"/>
    </source>
</evidence>